<sequence length="221" mass="26300">MGHLLKKSWKNLADMVPHLKRKRKNSEEWEAITKKCFKDLIEMKKFELESNYITFSVKDVDRHFTKDEKSDLYRLIHRMNYRRNLTGKEPLEGIFVKKSYPFYEDTLKKLEMYVKQQNRKEFSMISLGGQQMLVMEDINPKRTNKGVCIKVTGKEEFVEYDILRHIIDGLGVVLNMNEYHISSHPIKGDQIMIQVRERHNGFTHFFQTSKTSLQTMLSEVM</sequence>
<evidence type="ECO:0000313" key="2">
    <source>
        <dbReference type="Proteomes" id="UP000225734"/>
    </source>
</evidence>
<gene>
    <name evidence="1" type="ORF">Sf18_gp90</name>
</gene>
<accession>A0A291AZE0</accession>
<protein>
    <submittedName>
        <fullName evidence="1">Uncharacterized protein</fullName>
    </submittedName>
</protein>
<dbReference type="EMBL" id="MF158044">
    <property type="protein sequence ID" value="ATE86364.1"/>
    <property type="molecule type" value="Genomic_DNA"/>
</dbReference>
<evidence type="ECO:0000313" key="1">
    <source>
        <dbReference type="EMBL" id="ATE86364.1"/>
    </source>
</evidence>
<proteinExistence type="predicted"/>
<reference evidence="1 2" key="1">
    <citation type="submission" date="2017-05" db="EMBL/GenBank/DDBJ databases">
        <title>The isolation and characterization of 16 novel Shigella-infecting phages from the environment.</title>
        <authorList>
            <person name="Doore S.M."/>
            <person name="Schrad J.R."/>
            <person name="Dover J.A."/>
            <person name="Parent K.N."/>
        </authorList>
    </citation>
    <scope>NUCLEOTIDE SEQUENCE [LARGE SCALE GENOMIC DNA]</scope>
</reference>
<name>A0A291AZE0_9CAUD</name>
<dbReference type="Proteomes" id="UP000225734">
    <property type="component" value="Segment"/>
</dbReference>
<organism evidence="1 2">
    <name type="scientific">Shigella phage Sf18</name>
    <dbReference type="NCBI Taxonomy" id="2024319"/>
    <lineage>
        <taxon>Viruses</taxon>
        <taxon>Duplodnaviria</taxon>
        <taxon>Heunggongvirae</taxon>
        <taxon>Uroviricota</taxon>
        <taxon>Caudoviricetes</taxon>
        <taxon>Andersonviridae</taxon>
        <taxon>Ounavirinae</taxon>
        <taxon>Mooglevirus</taxon>
        <taxon>Mooglevirus Sf17</taxon>
    </lineage>
</organism>